<dbReference type="InterPro" id="IPR011032">
    <property type="entry name" value="GroES-like_sf"/>
</dbReference>
<dbReference type="SUPFAM" id="SSF50129">
    <property type="entry name" value="GroES-like"/>
    <property type="match status" value="1"/>
</dbReference>
<keyword evidence="2" id="KW-1185">Reference proteome</keyword>
<protein>
    <recommendedName>
        <fullName evidence="3">Zinc-binding alcohol dehydrogenase family protein</fullName>
    </recommendedName>
</protein>
<evidence type="ECO:0000313" key="1">
    <source>
        <dbReference type="EMBL" id="GAA3972919.1"/>
    </source>
</evidence>
<reference evidence="2" key="1">
    <citation type="journal article" date="2019" name="Int. J. Syst. Evol. Microbiol.">
        <title>The Global Catalogue of Microorganisms (GCM) 10K type strain sequencing project: providing services to taxonomists for standard genome sequencing and annotation.</title>
        <authorList>
            <consortium name="The Broad Institute Genomics Platform"/>
            <consortium name="The Broad Institute Genome Sequencing Center for Infectious Disease"/>
            <person name="Wu L."/>
            <person name="Ma J."/>
        </authorList>
    </citation>
    <scope>NUCLEOTIDE SEQUENCE [LARGE SCALE GENOMIC DNA]</scope>
    <source>
        <strain evidence="2">JCM 17338</strain>
    </source>
</reference>
<evidence type="ECO:0000313" key="2">
    <source>
        <dbReference type="Proteomes" id="UP001501081"/>
    </source>
</evidence>
<dbReference type="RefSeq" id="WP_344767813.1">
    <property type="nucleotide sequence ID" value="NZ_BAABAK010000015.1"/>
</dbReference>
<sequence length="59" mass="6687">MKAIGFKKSLPIIEEESFITFQAEKPKAKGRDLLVRIIAISVNPVDYKVRQNSAKEKVL</sequence>
<proteinExistence type="predicted"/>
<accession>A0ABP7PYU5</accession>
<dbReference type="Proteomes" id="UP001501081">
    <property type="component" value="Unassembled WGS sequence"/>
</dbReference>
<name>A0ABP7PYU5_9SPHI</name>
<dbReference type="Gene3D" id="3.90.180.10">
    <property type="entry name" value="Medium-chain alcohol dehydrogenases, catalytic domain"/>
    <property type="match status" value="1"/>
</dbReference>
<evidence type="ECO:0008006" key="3">
    <source>
        <dbReference type="Google" id="ProtNLM"/>
    </source>
</evidence>
<comment type="caution">
    <text evidence="1">The sequence shown here is derived from an EMBL/GenBank/DDBJ whole genome shotgun (WGS) entry which is preliminary data.</text>
</comment>
<gene>
    <name evidence="1" type="ORF">GCM10022246_26570</name>
</gene>
<organism evidence="1 2">
    <name type="scientific">Pedobacter ginsengiterrae</name>
    <dbReference type="NCBI Taxonomy" id="871696"/>
    <lineage>
        <taxon>Bacteria</taxon>
        <taxon>Pseudomonadati</taxon>
        <taxon>Bacteroidota</taxon>
        <taxon>Sphingobacteriia</taxon>
        <taxon>Sphingobacteriales</taxon>
        <taxon>Sphingobacteriaceae</taxon>
        <taxon>Pedobacter</taxon>
    </lineage>
</organism>
<dbReference type="EMBL" id="BAABAK010000015">
    <property type="protein sequence ID" value="GAA3972919.1"/>
    <property type="molecule type" value="Genomic_DNA"/>
</dbReference>